<evidence type="ECO:0000256" key="4">
    <source>
        <dbReference type="ARBA" id="ARBA00022598"/>
    </source>
</evidence>
<evidence type="ECO:0000256" key="6">
    <source>
        <dbReference type="ARBA" id="ARBA00022840"/>
    </source>
</evidence>
<keyword evidence="6" id="KW-0067">ATP-binding</keyword>
<evidence type="ECO:0000256" key="2">
    <source>
        <dbReference type="ARBA" id="ARBA00013168"/>
    </source>
</evidence>
<accession>A0A1G1W6U2</accession>
<keyword evidence="4" id="KW-0436">Ligase</keyword>
<evidence type="ECO:0000256" key="1">
    <source>
        <dbReference type="ARBA" id="ARBA00008226"/>
    </source>
</evidence>
<evidence type="ECO:0000256" key="8">
    <source>
        <dbReference type="ARBA" id="ARBA00022917"/>
    </source>
</evidence>
<organism evidence="11 12">
    <name type="scientific">Candidatus Woykebacteria bacterium RBG_13_40_7b</name>
    <dbReference type="NCBI Taxonomy" id="1802594"/>
    <lineage>
        <taxon>Bacteria</taxon>
        <taxon>Candidatus Woykeibacteriota</taxon>
    </lineage>
</organism>
<dbReference type="GO" id="GO:0005737">
    <property type="term" value="C:cytoplasm"/>
    <property type="evidence" value="ECO:0007669"/>
    <property type="project" value="InterPro"/>
</dbReference>
<keyword evidence="8" id="KW-0648">Protein biosynthesis</keyword>
<dbReference type="AlphaFoldDB" id="A0A1G1W6U2"/>
<proteinExistence type="inferred from homology"/>
<keyword evidence="5" id="KW-0547">Nucleotide-binding</keyword>
<dbReference type="SUPFAM" id="SSF55681">
    <property type="entry name" value="Class II aaRS and biotin synthetases"/>
    <property type="match status" value="1"/>
</dbReference>
<dbReference type="SUPFAM" id="SSF101353">
    <property type="entry name" value="Putative anticodon-binding domain of alanyl-tRNA synthetase (AlaRS)"/>
    <property type="match status" value="1"/>
</dbReference>
<dbReference type="Gene3D" id="3.30.980.10">
    <property type="entry name" value="Threonyl-trna Synthetase, Chain A, domain 2"/>
    <property type="match status" value="1"/>
</dbReference>
<keyword evidence="3" id="KW-0820">tRNA-binding</keyword>
<dbReference type="InterPro" id="IPR018164">
    <property type="entry name" value="Ala-tRNA-synth_IIc_N"/>
</dbReference>
<gene>
    <name evidence="11" type="ORF">A2Y57_04900</name>
</gene>
<comment type="caution">
    <text evidence="11">The sequence shown here is derived from an EMBL/GenBank/DDBJ whole genome shotgun (WGS) entry which is preliminary data.</text>
</comment>
<dbReference type="GO" id="GO:0004813">
    <property type="term" value="F:alanine-tRNA ligase activity"/>
    <property type="evidence" value="ECO:0007669"/>
    <property type="project" value="UniProtKB-EC"/>
</dbReference>
<dbReference type="EMBL" id="MHCQ01000044">
    <property type="protein sequence ID" value="OGY23300.1"/>
    <property type="molecule type" value="Genomic_DNA"/>
</dbReference>
<dbReference type="Pfam" id="PF01411">
    <property type="entry name" value="tRNA-synt_2c"/>
    <property type="match status" value="2"/>
</dbReference>
<evidence type="ECO:0000259" key="10">
    <source>
        <dbReference type="PROSITE" id="PS50860"/>
    </source>
</evidence>
<evidence type="ECO:0000256" key="7">
    <source>
        <dbReference type="ARBA" id="ARBA00022884"/>
    </source>
</evidence>
<dbReference type="InterPro" id="IPR018165">
    <property type="entry name" value="Ala-tRNA-synth_IIc_core"/>
</dbReference>
<dbReference type="GO" id="GO:0000049">
    <property type="term" value="F:tRNA binding"/>
    <property type="evidence" value="ECO:0007669"/>
    <property type="project" value="UniProtKB-KW"/>
</dbReference>
<evidence type="ECO:0000256" key="3">
    <source>
        <dbReference type="ARBA" id="ARBA00022555"/>
    </source>
</evidence>
<dbReference type="InterPro" id="IPR050058">
    <property type="entry name" value="Ala-tRNA_ligase"/>
</dbReference>
<dbReference type="GO" id="GO:0005524">
    <property type="term" value="F:ATP binding"/>
    <property type="evidence" value="ECO:0007669"/>
    <property type="project" value="UniProtKB-KW"/>
</dbReference>
<dbReference type="PANTHER" id="PTHR11777">
    <property type="entry name" value="ALANYL-TRNA SYNTHETASE"/>
    <property type="match status" value="1"/>
</dbReference>
<protein>
    <recommendedName>
        <fullName evidence="2">alanine--tRNA ligase</fullName>
        <ecNumber evidence="2">6.1.1.7</ecNumber>
    </recommendedName>
</protein>
<dbReference type="PROSITE" id="PS50860">
    <property type="entry name" value="AA_TRNA_LIGASE_II_ALA"/>
    <property type="match status" value="1"/>
</dbReference>
<evidence type="ECO:0000313" key="12">
    <source>
        <dbReference type="Proteomes" id="UP000177103"/>
    </source>
</evidence>
<comment type="similarity">
    <text evidence="1">Belongs to the class-II aminoacyl-tRNA synthetase family.</text>
</comment>
<dbReference type="GO" id="GO:0002161">
    <property type="term" value="F:aminoacyl-tRNA deacylase activity"/>
    <property type="evidence" value="ECO:0007669"/>
    <property type="project" value="TreeGrafter"/>
</dbReference>
<evidence type="ECO:0000313" key="11">
    <source>
        <dbReference type="EMBL" id="OGY23300.1"/>
    </source>
</evidence>
<dbReference type="Gene3D" id="3.30.930.10">
    <property type="entry name" value="Bira Bifunctional Protein, Domain 2"/>
    <property type="match status" value="1"/>
</dbReference>
<dbReference type="Proteomes" id="UP000177103">
    <property type="component" value="Unassembled WGS sequence"/>
</dbReference>
<feature type="non-terminal residue" evidence="11">
    <location>
        <position position="552"/>
    </location>
</feature>
<dbReference type="EC" id="6.1.1.7" evidence="2"/>
<sequence>MTAKELKSNYLEFFKKRGHIIIPSASLVPEGADPSVLFTTAGMHPLVPYLLGQEHPAGKRLVNVQKSLRTDDIDDVGDSWHNTFFEMLGNWSLGDYWKKEAIEWSLEFLTQELKLDKERIYISVFGGDPEIPGVGADEETVGIWKSLGIPENKILRLGKADNWWGPVGETGPCGPDTEMFYDTGAPAHGKDCQPGENCGKYAEIWNDVFMEFNRTIDGKYEPLKQKNVDTGMGVERTTAILQGKDNAYDTELFVPIMAEIKSLAKNWEIRSARIIADHLRAATFLIADGVLPSNVERGYVLRRLIRRAIRYGKQIGIGQEFTSSIATVVIDNFGGDYPELIKNKNSINDQLVSEEERFGKVIQEGLKKAQKLLNSKVPMAAGKYAKIMQTVDKKEIFRELYRDKKLKGDSEAFLKFGTPITFKEIVDATISVKEAFDLYQTYGFPIEMVVELAQAQHLFVDYEDLQEEIKKHQELSRDVASGKFKGGLADHTEVTIKGHTATHLLHQALRDVLGEHVHQTGSNITPEQIRFDFSHGEKLNDEQIKKVEEIVN</sequence>
<dbReference type="InterPro" id="IPR018163">
    <property type="entry name" value="Thr/Ala-tRNA-synth_IIc_edit"/>
</dbReference>
<dbReference type="PANTHER" id="PTHR11777:SF9">
    <property type="entry name" value="ALANINE--TRNA LIGASE, CYTOPLASMIC"/>
    <property type="match status" value="1"/>
</dbReference>
<keyword evidence="9" id="KW-0030">Aminoacyl-tRNA synthetase</keyword>
<name>A0A1G1W6U2_9BACT</name>
<reference evidence="11 12" key="1">
    <citation type="journal article" date="2016" name="Nat. Commun.">
        <title>Thousands of microbial genomes shed light on interconnected biogeochemical processes in an aquifer system.</title>
        <authorList>
            <person name="Anantharaman K."/>
            <person name="Brown C.T."/>
            <person name="Hug L.A."/>
            <person name="Sharon I."/>
            <person name="Castelle C.J."/>
            <person name="Probst A.J."/>
            <person name="Thomas B.C."/>
            <person name="Singh A."/>
            <person name="Wilkins M.J."/>
            <person name="Karaoz U."/>
            <person name="Brodie E.L."/>
            <person name="Williams K.H."/>
            <person name="Hubbard S.S."/>
            <person name="Banfield J.F."/>
        </authorList>
    </citation>
    <scope>NUCLEOTIDE SEQUENCE [LARGE SCALE GENOMIC DNA]</scope>
</reference>
<evidence type="ECO:0000256" key="9">
    <source>
        <dbReference type="ARBA" id="ARBA00023146"/>
    </source>
</evidence>
<dbReference type="InterPro" id="IPR045864">
    <property type="entry name" value="aa-tRNA-synth_II/BPL/LPL"/>
</dbReference>
<dbReference type="PRINTS" id="PR00980">
    <property type="entry name" value="TRNASYNTHALA"/>
</dbReference>
<dbReference type="InterPro" id="IPR002318">
    <property type="entry name" value="Ala-tRNA-lgiase_IIc"/>
</dbReference>
<evidence type="ECO:0000256" key="5">
    <source>
        <dbReference type="ARBA" id="ARBA00022741"/>
    </source>
</evidence>
<dbReference type="CDD" id="cd00673">
    <property type="entry name" value="AlaRS_core"/>
    <property type="match status" value="1"/>
</dbReference>
<feature type="domain" description="Alanyl-transfer RNA synthetases family profile" evidence="10">
    <location>
        <begin position="1"/>
        <end position="552"/>
    </location>
</feature>
<dbReference type="SUPFAM" id="SSF55186">
    <property type="entry name" value="ThrRS/AlaRS common domain"/>
    <property type="match status" value="1"/>
</dbReference>
<dbReference type="InterPro" id="IPR018162">
    <property type="entry name" value="Ala-tRNA-ligase_IIc_anticod-bd"/>
</dbReference>
<keyword evidence="7" id="KW-0694">RNA-binding</keyword>
<dbReference type="GO" id="GO:0006419">
    <property type="term" value="P:alanyl-tRNA aminoacylation"/>
    <property type="evidence" value="ECO:0007669"/>
    <property type="project" value="InterPro"/>
</dbReference>